<sequence>MLQGNGSGASGDDAVRAASSQASTAAQADVAAPSKLAAWKSVWPGSSAEETPAAAEDTYIARERSLAEAVLPVQMSCRQAFDMAWACQSPAGQWRAVYRHGGVRPCSELWDDFWFCMRVKGYGEGPLKEEAIREHYRKKEMDKYYKPDTPSSEDIWQSRTVDEVLAPGTVFQNSFKAVLKRAEAPVEMTAATTSAKVDDGREDANQILADAERRRRIRQQMGYTT</sequence>
<keyword evidence="2" id="KW-1185">Reference proteome</keyword>
<organism evidence="1 2">
    <name type="scientific">Ophiostoma piceae (strain UAMH 11346)</name>
    <name type="common">Sap stain fungus</name>
    <dbReference type="NCBI Taxonomy" id="1262450"/>
    <lineage>
        <taxon>Eukaryota</taxon>
        <taxon>Fungi</taxon>
        <taxon>Dikarya</taxon>
        <taxon>Ascomycota</taxon>
        <taxon>Pezizomycotina</taxon>
        <taxon>Sordariomycetes</taxon>
        <taxon>Sordariomycetidae</taxon>
        <taxon>Ophiostomatales</taxon>
        <taxon>Ophiostomataceae</taxon>
        <taxon>Ophiostoma</taxon>
    </lineage>
</organism>
<dbReference type="OrthoDB" id="2017405at2759"/>
<reference evidence="1 2" key="1">
    <citation type="journal article" date="2013" name="BMC Genomics">
        <title>The genome and transcriptome of the pine saprophyte Ophiostoma piceae, and a comparison with the bark beetle-associated pine pathogen Grosmannia clavigera.</title>
        <authorList>
            <person name="Haridas S."/>
            <person name="Wang Y."/>
            <person name="Lim L."/>
            <person name="Massoumi Alamouti S."/>
            <person name="Jackman S."/>
            <person name="Docking R."/>
            <person name="Robertson G."/>
            <person name="Birol I."/>
            <person name="Bohlmann J."/>
            <person name="Breuil C."/>
        </authorList>
    </citation>
    <scope>NUCLEOTIDE SEQUENCE [LARGE SCALE GENOMIC DNA]</scope>
    <source>
        <strain evidence="1 2">UAMH 11346</strain>
    </source>
</reference>
<name>S3BWI5_OPHP1</name>
<dbReference type="HOGENOM" id="CLU_074897_0_1_1"/>
<dbReference type="eggNOG" id="ENOG502S4MN">
    <property type="taxonomic scope" value="Eukaryota"/>
</dbReference>
<dbReference type="OMA" id="ELMECMS"/>
<dbReference type="Proteomes" id="UP000016923">
    <property type="component" value="Unassembled WGS sequence"/>
</dbReference>
<evidence type="ECO:0008006" key="3">
    <source>
        <dbReference type="Google" id="ProtNLM"/>
    </source>
</evidence>
<dbReference type="VEuPathDB" id="FungiDB:F503_06467"/>
<protein>
    <recommendedName>
        <fullName evidence="3">Early meiotic induction protein 1</fullName>
    </recommendedName>
</protein>
<dbReference type="InterPro" id="IPR021475">
    <property type="entry name" value="Pants/Emi1-like"/>
</dbReference>
<evidence type="ECO:0000313" key="1">
    <source>
        <dbReference type="EMBL" id="EPE03761.1"/>
    </source>
</evidence>
<dbReference type="AlphaFoldDB" id="S3BWI5"/>
<evidence type="ECO:0000313" key="2">
    <source>
        <dbReference type="Proteomes" id="UP000016923"/>
    </source>
</evidence>
<dbReference type="EMBL" id="KE148165">
    <property type="protein sequence ID" value="EPE03761.1"/>
    <property type="molecule type" value="Genomic_DNA"/>
</dbReference>
<proteinExistence type="predicted"/>
<dbReference type="STRING" id="1262450.S3BWI5"/>
<dbReference type="PANTHER" id="PTHR28052:SF1">
    <property type="entry name" value="UPF0545 PROTEIN C22ORF39"/>
    <property type="match status" value="1"/>
</dbReference>
<dbReference type="PANTHER" id="PTHR28052">
    <property type="entry name" value="UPF0545 PROTEIN C22ORF39"/>
    <property type="match status" value="1"/>
</dbReference>
<accession>S3BWI5</accession>
<dbReference type="Pfam" id="PF11326">
    <property type="entry name" value="PANTS-like"/>
    <property type="match status" value="1"/>
</dbReference>
<gene>
    <name evidence="1" type="ORF">F503_06467</name>
</gene>